<name>A0A4V2V1C0_9GAMM</name>
<evidence type="ECO:0000313" key="2">
    <source>
        <dbReference type="EMBL" id="TCT20642.1"/>
    </source>
</evidence>
<sequence>MGRDESERRGQSPLSRGVNHYAVPSLATPSRPLVRLLNRRFKGIVQGGAIGKVEELLALDLGGVALPLVQFSR</sequence>
<evidence type="ECO:0000313" key="3">
    <source>
        <dbReference type="Proteomes" id="UP000295717"/>
    </source>
</evidence>
<feature type="region of interest" description="Disordered" evidence="1">
    <location>
        <begin position="1"/>
        <end position="20"/>
    </location>
</feature>
<gene>
    <name evidence="2" type="ORF">EDC35_10581</name>
</gene>
<dbReference type="EMBL" id="SMAO01000005">
    <property type="protein sequence ID" value="TCT20642.1"/>
    <property type="molecule type" value="Genomic_DNA"/>
</dbReference>
<protein>
    <submittedName>
        <fullName evidence="2">Uncharacterized protein</fullName>
    </submittedName>
</protein>
<proteinExistence type="predicted"/>
<dbReference type="AlphaFoldDB" id="A0A4V2V1C0"/>
<comment type="caution">
    <text evidence="2">The sequence shown here is derived from an EMBL/GenBank/DDBJ whole genome shotgun (WGS) entry which is preliminary data.</text>
</comment>
<organism evidence="2 3">
    <name type="scientific">Thiobaca trueperi</name>
    <dbReference type="NCBI Taxonomy" id="127458"/>
    <lineage>
        <taxon>Bacteria</taxon>
        <taxon>Pseudomonadati</taxon>
        <taxon>Pseudomonadota</taxon>
        <taxon>Gammaproteobacteria</taxon>
        <taxon>Chromatiales</taxon>
        <taxon>Chromatiaceae</taxon>
        <taxon>Thiobaca</taxon>
    </lineage>
</organism>
<reference evidence="2 3" key="1">
    <citation type="submission" date="2019-03" db="EMBL/GenBank/DDBJ databases">
        <title>Genomic Encyclopedia of Type Strains, Phase IV (KMG-IV): sequencing the most valuable type-strain genomes for metagenomic binning, comparative biology and taxonomic classification.</title>
        <authorList>
            <person name="Goeker M."/>
        </authorList>
    </citation>
    <scope>NUCLEOTIDE SEQUENCE [LARGE SCALE GENOMIC DNA]</scope>
    <source>
        <strain evidence="2 3">DSM 13587</strain>
    </source>
</reference>
<feature type="compositionally biased region" description="Basic and acidic residues" evidence="1">
    <location>
        <begin position="1"/>
        <end position="10"/>
    </location>
</feature>
<accession>A0A4V2V1C0</accession>
<dbReference type="Proteomes" id="UP000295717">
    <property type="component" value="Unassembled WGS sequence"/>
</dbReference>
<evidence type="ECO:0000256" key="1">
    <source>
        <dbReference type="SAM" id="MobiDB-lite"/>
    </source>
</evidence>
<keyword evidence="3" id="KW-1185">Reference proteome</keyword>